<dbReference type="GO" id="GO:0005791">
    <property type="term" value="C:rough endoplasmic reticulum"/>
    <property type="evidence" value="ECO:0007669"/>
    <property type="project" value="TreeGrafter"/>
</dbReference>
<dbReference type="EMBL" id="AZMM01018753">
    <property type="protein sequence ID" value="ETJ17566.1"/>
    <property type="molecule type" value="Genomic_DNA"/>
</dbReference>
<proteinExistence type="predicted"/>
<name>W1WI33_9ZZZZ</name>
<dbReference type="AlphaFoldDB" id="W1WI33"/>
<protein>
    <recommendedName>
        <fullName evidence="1">LRAT domain-containing protein</fullName>
    </recommendedName>
</protein>
<organism evidence="2">
    <name type="scientific">human gut metagenome</name>
    <dbReference type="NCBI Taxonomy" id="408170"/>
    <lineage>
        <taxon>unclassified sequences</taxon>
        <taxon>metagenomes</taxon>
        <taxon>organismal metagenomes</taxon>
    </lineage>
</organism>
<evidence type="ECO:0000313" key="2">
    <source>
        <dbReference type="EMBL" id="ETJ17566.1"/>
    </source>
</evidence>
<dbReference type="Gene3D" id="3.90.1720.10">
    <property type="entry name" value="endopeptidase domain like (from Nostoc punctiforme)"/>
    <property type="match status" value="2"/>
</dbReference>
<dbReference type="GO" id="GO:0042572">
    <property type="term" value="P:retinol metabolic process"/>
    <property type="evidence" value="ECO:0007669"/>
    <property type="project" value="InterPro"/>
</dbReference>
<dbReference type="GO" id="GO:0006776">
    <property type="term" value="P:vitamin A metabolic process"/>
    <property type="evidence" value="ECO:0007669"/>
    <property type="project" value="TreeGrafter"/>
</dbReference>
<feature type="domain" description="LRAT" evidence="1">
    <location>
        <begin position="39"/>
        <end position="132"/>
    </location>
</feature>
<sequence>MRTVNNVNDTVENLGDSIINGIGRALFSEEVKDLELADHLFVQRIGYTHHGLYIGNRKVIHYLAECIREDSLETFADGAKIYRKSEIDSPRKYIPEECIRRAFKRFKEDKYNLLINNCESFVRWCRSGGIEY</sequence>
<evidence type="ECO:0000259" key="1">
    <source>
        <dbReference type="PROSITE" id="PS51934"/>
    </source>
</evidence>
<dbReference type="PANTHER" id="PTHR46678:SF1">
    <property type="entry name" value="LECITHIN RETINOL ACYLTRANSFERASE"/>
    <property type="match status" value="1"/>
</dbReference>
<dbReference type="InterPro" id="IPR007053">
    <property type="entry name" value="LRAT_dom"/>
</dbReference>
<dbReference type="InterPro" id="IPR042288">
    <property type="entry name" value="LRAT"/>
</dbReference>
<dbReference type="PROSITE" id="PS51934">
    <property type="entry name" value="LRAT"/>
    <property type="match status" value="1"/>
</dbReference>
<dbReference type="PANTHER" id="PTHR46678">
    <property type="entry name" value="LECITHIN RETINOL ACYLTRANSFERASE"/>
    <property type="match status" value="1"/>
</dbReference>
<comment type="caution">
    <text evidence="2">The sequence shown here is derived from an EMBL/GenBank/DDBJ whole genome shotgun (WGS) entry which is preliminary data.</text>
</comment>
<dbReference type="GO" id="GO:0047173">
    <property type="term" value="F:phosphatidylcholine-retinol O-acyltransferase activity"/>
    <property type="evidence" value="ECO:0007669"/>
    <property type="project" value="InterPro"/>
</dbReference>
<dbReference type="Pfam" id="PF04970">
    <property type="entry name" value="LRAT"/>
    <property type="match status" value="1"/>
</dbReference>
<gene>
    <name evidence="2" type="ORF">Q604_UNBC18753G0007</name>
</gene>
<accession>W1WI33</accession>
<reference evidence="2" key="1">
    <citation type="submission" date="2013-12" db="EMBL/GenBank/DDBJ databases">
        <title>A Varibaculum cambriense genome reconstructed from a premature infant gut community with otherwise low bacterial novelty that shifts toward anaerobic metabolism during the third week of life.</title>
        <authorList>
            <person name="Brown C.T."/>
            <person name="Sharon I."/>
            <person name="Thomas B.C."/>
            <person name="Castelle C.J."/>
            <person name="Morowitz M.J."/>
            <person name="Banfield J.F."/>
        </authorList>
    </citation>
    <scope>NUCLEOTIDE SEQUENCE</scope>
</reference>